<evidence type="ECO:0000256" key="1">
    <source>
        <dbReference type="SAM" id="MobiDB-lite"/>
    </source>
</evidence>
<evidence type="ECO:0000313" key="3">
    <source>
        <dbReference type="WBParaSite" id="HCON_00177790-00001"/>
    </source>
</evidence>
<accession>A0A7I4Z5T6</accession>
<name>A0A7I4Z5T6_HAECO</name>
<reference evidence="3" key="1">
    <citation type="submission" date="2020-12" db="UniProtKB">
        <authorList>
            <consortium name="WormBaseParasite"/>
        </authorList>
    </citation>
    <scope>IDENTIFICATION</scope>
    <source>
        <strain evidence="3">MHco3</strain>
    </source>
</reference>
<proteinExistence type="predicted"/>
<organism evidence="2 3">
    <name type="scientific">Haemonchus contortus</name>
    <name type="common">Barber pole worm</name>
    <dbReference type="NCBI Taxonomy" id="6289"/>
    <lineage>
        <taxon>Eukaryota</taxon>
        <taxon>Metazoa</taxon>
        <taxon>Ecdysozoa</taxon>
        <taxon>Nematoda</taxon>
        <taxon>Chromadorea</taxon>
        <taxon>Rhabditida</taxon>
        <taxon>Rhabditina</taxon>
        <taxon>Rhabditomorpha</taxon>
        <taxon>Strongyloidea</taxon>
        <taxon>Trichostrongylidae</taxon>
        <taxon>Haemonchus</taxon>
    </lineage>
</organism>
<evidence type="ECO:0000313" key="2">
    <source>
        <dbReference type="Proteomes" id="UP000025227"/>
    </source>
</evidence>
<dbReference type="AlphaFoldDB" id="A0A7I4Z5T6"/>
<sequence>MSTSEEYAHFEKAPPTARGSPPRAVGGARMCSADPVPGPTHPILVPTSRGVFSGKTRSRDRQTNIHTYKQTHQTCGFYISRLVSLELWPQYHLD</sequence>
<keyword evidence="2" id="KW-1185">Reference proteome</keyword>
<dbReference type="WBParaSite" id="HCON_00177790-00001">
    <property type="protein sequence ID" value="HCON_00177790-00001"/>
    <property type="gene ID" value="HCON_00177790"/>
</dbReference>
<feature type="compositionally biased region" description="Basic and acidic residues" evidence="1">
    <location>
        <begin position="1"/>
        <end position="12"/>
    </location>
</feature>
<dbReference type="Proteomes" id="UP000025227">
    <property type="component" value="Unplaced"/>
</dbReference>
<feature type="region of interest" description="Disordered" evidence="1">
    <location>
        <begin position="1"/>
        <end position="64"/>
    </location>
</feature>
<protein>
    <submittedName>
        <fullName evidence="3">Uncharacterized protein</fullName>
    </submittedName>
</protein>